<feature type="compositionally biased region" description="Gly residues" evidence="1">
    <location>
        <begin position="33"/>
        <end position="44"/>
    </location>
</feature>
<protein>
    <recommendedName>
        <fullName evidence="2">PPE-PPW subfamily C-terminal domain-containing protein</fullName>
    </recommendedName>
</protein>
<sequence length="91" mass="8850">MPRDDRAGAGLDGISPGGALGAVEHRSGTRPTVGGGRGLVGHGRAGTLGFAGNAANGRSTAAGMARLDGAFGNGPRQPMVPGSWDADGDKP</sequence>
<dbReference type="InterPro" id="IPR043641">
    <property type="entry name" value="PPE-PPW_C"/>
</dbReference>
<dbReference type="Proteomes" id="UP000465305">
    <property type="component" value="Unassembled WGS sequence"/>
</dbReference>
<dbReference type="Pfam" id="PF18878">
    <property type="entry name" value="PPE-PPW"/>
    <property type="match status" value="1"/>
</dbReference>
<dbReference type="AlphaFoldDB" id="A0A7I9Y9C1"/>
<accession>A0A7I9Y9C1</accession>
<name>A0A7I9Y9C1_MYCAL</name>
<evidence type="ECO:0000313" key="4">
    <source>
        <dbReference type="Proteomes" id="UP000465305"/>
    </source>
</evidence>
<feature type="domain" description="PPE-PPW subfamily C-terminal" evidence="2">
    <location>
        <begin position="45"/>
        <end position="84"/>
    </location>
</feature>
<feature type="region of interest" description="Disordered" evidence="1">
    <location>
        <begin position="1"/>
        <end position="44"/>
    </location>
</feature>
<feature type="region of interest" description="Disordered" evidence="1">
    <location>
        <begin position="65"/>
        <end position="91"/>
    </location>
</feature>
<evidence type="ECO:0000259" key="2">
    <source>
        <dbReference type="Pfam" id="PF18878"/>
    </source>
</evidence>
<reference evidence="3 4" key="1">
    <citation type="journal article" date="2019" name="Emerg. Microbes Infect.">
        <title>Comprehensive subspecies identification of 175 nontuberculous mycobacteria species based on 7547 genomic profiles.</title>
        <authorList>
            <person name="Matsumoto Y."/>
            <person name="Kinjo T."/>
            <person name="Motooka D."/>
            <person name="Nabeya D."/>
            <person name="Jung N."/>
            <person name="Uechi K."/>
            <person name="Horii T."/>
            <person name="Iida T."/>
            <person name="Fujita J."/>
            <person name="Nakamura S."/>
        </authorList>
    </citation>
    <scope>NUCLEOTIDE SEQUENCE [LARGE SCALE GENOMIC DNA]</scope>
    <source>
        <strain evidence="3 4">JCM 30723</strain>
    </source>
</reference>
<proteinExistence type="predicted"/>
<dbReference type="EMBL" id="BLKY01000001">
    <property type="protein sequence ID" value="GFG85275.1"/>
    <property type="molecule type" value="Genomic_DNA"/>
</dbReference>
<evidence type="ECO:0000256" key="1">
    <source>
        <dbReference type="SAM" id="MobiDB-lite"/>
    </source>
</evidence>
<gene>
    <name evidence="3" type="ORF">MALGJ_19510</name>
</gene>
<comment type="caution">
    <text evidence="3">The sequence shown here is derived from an EMBL/GenBank/DDBJ whole genome shotgun (WGS) entry which is preliminary data.</text>
</comment>
<evidence type="ECO:0000313" key="3">
    <source>
        <dbReference type="EMBL" id="GFG85275.1"/>
    </source>
</evidence>
<organism evidence="3 4">
    <name type="scientific">Mycolicibacter algericus</name>
    <name type="common">Mycobacterium algericum</name>
    <dbReference type="NCBI Taxonomy" id="1288388"/>
    <lineage>
        <taxon>Bacteria</taxon>
        <taxon>Bacillati</taxon>
        <taxon>Actinomycetota</taxon>
        <taxon>Actinomycetes</taxon>
        <taxon>Mycobacteriales</taxon>
        <taxon>Mycobacteriaceae</taxon>
        <taxon>Mycolicibacter</taxon>
    </lineage>
</organism>